<dbReference type="AlphaFoldDB" id="A0A4S5ESM4"/>
<dbReference type="Proteomes" id="UP000305282">
    <property type="component" value="Unassembled WGS sequence"/>
</dbReference>
<proteinExistence type="predicted"/>
<evidence type="ECO:0000313" key="2">
    <source>
        <dbReference type="EMBL" id="THJ75122.1"/>
    </source>
</evidence>
<dbReference type="RefSeq" id="WP_136447513.1">
    <property type="nucleotide sequence ID" value="NZ_SSXH01000122.1"/>
</dbReference>
<gene>
    <name evidence="2" type="ORF">E7Y31_07380</name>
</gene>
<evidence type="ECO:0000313" key="3">
    <source>
        <dbReference type="Proteomes" id="UP000305282"/>
    </source>
</evidence>
<dbReference type="EMBL" id="SSXH01000122">
    <property type="protein sequence ID" value="THJ75122.1"/>
    <property type="molecule type" value="Genomic_DNA"/>
</dbReference>
<name>A0A4S5ESM4_9ACTN</name>
<reference evidence="2 3" key="1">
    <citation type="submission" date="2019-04" db="EMBL/GenBank/DDBJ databases">
        <title>Draft genome sequences for three unisolated Alnus-infective Frankia Sp+ strains, AgTrS, AiOr and AvVan, the first sequenced Frankia strains able to sporulate in-planta.</title>
        <authorList>
            <person name="Bethencourt L."/>
            <person name="Vautrin F."/>
            <person name="Taib N."/>
            <person name="Dubost A."/>
            <person name="Castro-Garcia L."/>
            <person name="Imbaud O."/>
            <person name="Abrouk D."/>
            <person name="Fournier P."/>
            <person name="Briolay J."/>
            <person name="Nguyen A."/>
            <person name="Normand P."/>
            <person name="Fernandez M.P."/>
            <person name="Brochier-Armanet C."/>
            <person name="Herrera-Belaroussi A."/>
        </authorList>
    </citation>
    <scope>NUCLEOTIDE SEQUENCE [LARGE SCALE GENOMIC DNA]</scope>
    <source>
        <strain evidence="2 3">AvVan</strain>
    </source>
</reference>
<protein>
    <submittedName>
        <fullName evidence="2">Uncharacterized protein</fullName>
    </submittedName>
</protein>
<sequence length="66" mass="6868">MSERTTLPARAGQRAQIGMPPDTRTIPPEDQPLTGQGDLLAERLGAGLLTEADVAAITRRTGGGGR</sequence>
<feature type="region of interest" description="Disordered" evidence="1">
    <location>
        <begin position="1"/>
        <end position="35"/>
    </location>
</feature>
<comment type="caution">
    <text evidence="2">The sequence shown here is derived from an EMBL/GenBank/DDBJ whole genome shotgun (WGS) entry which is preliminary data.</text>
</comment>
<evidence type="ECO:0000256" key="1">
    <source>
        <dbReference type="SAM" id="MobiDB-lite"/>
    </source>
</evidence>
<organism evidence="2 3">
    <name type="scientific">Candidatus Frankia alpina</name>
    <dbReference type="NCBI Taxonomy" id="2699483"/>
    <lineage>
        <taxon>Bacteria</taxon>
        <taxon>Bacillati</taxon>
        <taxon>Actinomycetota</taxon>
        <taxon>Actinomycetes</taxon>
        <taxon>Frankiales</taxon>
        <taxon>Frankiaceae</taxon>
        <taxon>Frankia</taxon>
    </lineage>
</organism>
<keyword evidence="3" id="KW-1185">Reference proteome</keyword>
<accession>A0A4S5ESM4</accession>